<evidence type="ECO:0000256" key="3">
    <source>
        <dbReference type="ARBA" id="ARBA00022475"/>
    </source>
</evidence>
<dbReference type="RefSeq" id="WP_121483846.1">
    <property type="nucleotide sequence ID" value="NZ_QQXL01000001.1"/>
</dbReference>
<keyword evidence="4 7" id="KW-0812">Transmembrane</keyword>
<evidence type="ECO:0000256" key="2">
    <source>
        <dbReference type="ARBA" id="ARBA00022448"/>
    </source>
</evidence>
<dbReference type="GO" id="GO:0043190">
    <property type="term" value="C:ATP-binding cassette (ABC) transporter complex"/>
    <property type="evidence" value="ECO:0007669"/>
    <property type="project" value="InterPro"/>
</dbReference>
<name>A0A496PM42_9MICC</name>
<keyword evidence="2 7" id="KW-0813">Transport</keyword>
<dbReference type="InterPro" id="IPR010065">
    <property type="entry name" value="AA_ABC_transptr_permease_3TM"/>
</dbReference>
<reference evidence="10 11" key="1">
    <citation type="submission" date="2018-07" db="EMBL/GenBank/DDBJ databases">
        <title>Arthrobacter sp. nov., isolated from raw cow's milk with high bacterial count.</title>
        <authorList>
            <person name="Hahne J."/>
            <person name="Isele D."/>
            <person name="Lipski A."/>
        </authorList>
    </citation>
    <scope>NUCLEOTIDE SEQUENCE [LARGE SCALE GENOMIC DNA]</scope>
    <source>
        <strain evidence="10 11">JZ R-183</strain>
    </source>
</reference>
<evidence type="ECO:0000256" key="8">
    <source>
        <dbReference type="SAM" id="MobiDB-lite"/>
    </source>
</evidence>
<dbReference type="PANTHER" id="PTHR30614">
    <property type="entry name" value="MEMBRANE COMPONENT OF AMINO ACID ABC TRANSPORTER"/>
    <property type="match status" value="1"/>
</dbReference>
<dbReference type="PROSITE" id="PS50928">
    <property type="entry name" value="ABC_TM1"/>
    <property type="match status" value="1"/>
</dbReference>
<dbReference type="SUPFAM" id="SSF161098">
    <property type="entry name" value="MetI-like"/>
    <property type="match status" value="1"/>
</dbReference>
<dbReference type="InterPro" id="IPR000515">
    <property type="entry name" value="MetI-like"/>
</dbReference>
<dbReference type="GO" id="GO:0006865">
    <property type="term" value="P:amino acid transport"/>
    <property type="evidence" value="ECO:0007669"/>
    <property type="project" value="TreeGrafter"/>
</dbReference>
<organism evidence="10 11">
    <name type="scientific">Galactobacter caseinivorans</name>
    <dbReference type="NCBI Taxonomy" id="2676123"/>
    <lineage>
        <taxon>Bacteria</taxon>
        <taxon>Bacillati</taxon>
        <taxon>Actinomycetota</taxon>
        <taxon>Actinomycetes</taxon>
        <taxon>Micrococcales</taxon>
        <taxon>Micrococcaceae</taxon>
        <taxon>Galactobacter</taxon>
    </lineage>
</organism>
<feature type="transmembrane region" description="Helical" evidence="7">
    <location>
        <begin position="136"/>
        <end position="155"/>
    </location>
</feature>
<feature type="transmembrane region" description="Helical" evidence="7">
    <location>
        <begin position="20"/>
        <end position="41"/>
    </location>
</feature>
<accession>A0A496PM42</accession>
<keyword evidence="5 7" id="KW-1133">Transmembrane helix</keyword>
<dbReference type="InterPro" id="IPR035906">
    <property type="entry name" value="MetI-like_sf"/>
</dbReference>
<dbReference type="GO" id="GO:0022857">
    <property type="term" value="F:transmembrane transporter activity"/>
    <property type="evidence" value="ECO:0007669"/>
    <property type="project" value="InterPro"/>
</dbReference>
<dbReference type="PANTHER" id="PTHR30614:SF21">
    <property type="entry name" value="AMINO ACID ABC TRANSPORTER PERMEASE"/>
    <property type="match status" value="1"/>
</dbReference>
<dbReference type="CDD" id="cd06261">
    <property type="entry name" value="TM_PBP2"/>
    <property type="match status" value="1"/>
</dbReference>
<gene>
    <name evidence="10" type="ORF">DWQ67_01690</name>
</gene>
<feature type="region of interest" description="Disordered" evidence="8">
    <location>
        <begin position="272"/>
        <end position="292"/>
    </location>
</feature>
<dbReference type="Proteomes" id="UP000273119">
    <property type="component" value="Unassembled WGS sequence"/>
</dbReference>
<evidence type="ECO:0000256" key="7">
    <source>
        <dbReference type="RuleBase" id="RU363032"/>
    </source>
</evidence>
<comment type="caution">
    <text evidence="10">The sequence shown here is derived from an EMBL/GenBank/DDBJ whole genome shotgun (WGS) entry which is preliminary data.</text>
</comment>
<dbReference type="Pfam" id="PF00528">
    <property type="entry name" value="BPD_transp_1"/>
    <property type="match status" value="1"/>
</dbReference>
<feature type="transmembrane region" description="Helical" evidence="7">
    <location>
        <begin position="236"/>
        <end position="261"/>
    </location>
</feature>
<sequence length="292" mass="30921">MAASILFDAPGPKARVRNNILAVATIIVVGAILAFIVVQLADAGQFDAKKWSVFGYPMVQQSIANATLATLKAFGLAAVLSLVLGFALALGRLSDHAWLRAPVTWIVELFRAVPLLILIMLFYYGLPTVGIKMTPFVAVVIGLTLYNGAVLSEVFRAGVMSLPKGQAEAAYAIGMRKGQVMTSILLPQAVKAMLPAIIAQLVVILKDTALGFVITYTELLYYVKYLGSQVDFGSPLIPAAIVGALIYVGMCLILSGIAKLVEHRINKSPKIAKDPATGAPPSKAAEVGTDIL</sequence>
<evidence type="ECO:0000259" key="9">
    <source>
        <dbReference type="PROSITE" id="PS50928"/>
    </source>
</evidence>
<evidence type="ECO:0000256" key="4">
    <source>
        <dbReference type="ARBA" id="ARBA00022692"/>
    </source>
</evidence>
<comment type="subcellular location">
    <subcellularLocation>
        <location evidence="1 7">Cell membrane</location>
        <topology evidence="1 7">Multi-pass membrane protein</topology>
    </subcellularLocation>
</comment>
<keyword evidence="3" id="KW-1003">Cell membrane</keyword>
<feature type="domain" description="ABC transmembrane type-1" evidence="9">
    <location>
        <begin position="67"/>
        <end position="258"/>
    </location>
</feature>
<evidence type="ECO:0000313" key="10">
    <source>
        <dbReference type="EMBL" id="RKW71583.1"/>
    </source>
</evidence>
<dbReference type="InterPro" id="IPR043429">
    <property type="entry name" value="ArtM/GltK/GlnP/TcyL/YhdX-like"/>
</dbReference>
<evidence type="ECO:0000256" key="6">
    <source>
        <dbReference type="ARBA" id="ARBA00023136"/>
    </source>
</evidence>
<comment type="similarity">
    <text evidence="7">Belongs to the binding-protein-dependent transport system permease family.</text>
</comment>
<dbReference type="AlphaFoldDB" id="A0A496PM42"/>
<dbReference type="EMBL" id="QQXL01000001">
    <property type="protein sequence ID" value="RKW71583.1"/>
    <property type="molecule type" value="Genomic_DNA"/>
</dbReference>
<feature type="transmembrane region" description="Helical" evidence="7">
    <location>
        <begin position="73"/>
        <end position="91"/>
    </location>
</feature>
<keyword evidence="11" id="KW-1185">Reference proteome</keyword>
<dbReference type="NCBIfam" id="TIGR01726">
    <property type="entry name" value="HEQRo_perm_3TM"/>
    <property type="match status" value="1"/>
</dbReference>
<evidence type="ECO:0000313" key="11">
    <source>
        <dbReference type="Proteomes" id="UP000273119"/>
    </source>
</evidence>
<dbReference type="Gene3D" id="1.10.3720.10">
    <property type="entry name" value="MetI-like"/>
    <property type="match status" value="1"/>
</dbReference>
<feature type="transmembrane region" description="Helical" evidence="7">
    <location>
        <begin position="192"/>
        <end position="216"/>
    </location>
</feature>
<feature type="transmembrane region" description="Helical" evidence="7">
    <location>
        <begin position="103"/>
        <end position="124"/>
    </location>
</feature>
<evidence type="ECO:0000256" key="1">
    <source>
        <dbReference type="ARBA" id="ARBA00004651"/>
    </source>
</evidence>
<evidence type="ECO:0000256" key="5">
    <source>
        <dbReference type="ARBA" id="ARBA00022989"/>
    </source>
</evidence>
<keyword evidence="6 7" id="KW-0472">Membrane</keyword>
<protein>
    <submittedName>
        <fullName evidence="10">Amino acid ABC transporter permease</fullName>
    </submittedName>
</protein>
<proteinExistence type="inferred from homology"/>